<keyword evidence="4" id="KW-1185">Reference proteome</keyword>
<feature type="compositionally biased region" description="Low complexity" evidence="1">
    <location>
        <begin position="205"/>
        <end position="216"/>
    </location>
</feature>
<dbReference type="OrthoDB" id="9815903at2"/>
<proteinExistence type="predicted"/>
<comment type="caution">
    <text evidence="3">The sequence shown here is derived from an EMBL/GenBank/DDBJ whole genome shotgun (WGS) entry which is preliminary data.</text>
</comment>
<dbReference type="AlphaFoldDB" id="A0A8J3E8D2"/>
<evidence type="ECO:0008006" key="5">
    <source>
        <dbReference type="Google" id="ProtNLM"/>
    </source>
</evidence>
<dbReference type="Proteomes" id="UP000636949">
    <property type="component" value="Unassembled WGS sequence"/>
</dbReference>
<name>A0A8J3E8D2_9GAMM</name>
<protein>
    <recommendedName>
        <fullName evidence="5">RHS repeat-associated core domain-containing protein</fullName>
    </recommendedName>
</protein>
<dbReference type="NCBIfam" id="TIGR03696">
    <property type="entry name" value="Rhs_assc_core"/>
    <property type="match status" value="1"/>
</dbReference>
<feature type="region of interest" description="Disordered" evidence="1">
    <location>
        <begin position="205"/>
        <end position="225"/>
    </location>
</feature>
<evidence type="ECO:0000313" key="4">
    <source>
        <dbReference type="Proteomes" id="UP000636949"/>
    </source>
</evidence>
<reference evidence="3" key="1">
    <citation type="journal article" date="2014" name="Int. J. Syst. Evol. Microbiol.">
        <title>Complete genome sequence of Corynebacterium casei LMG S-19264T (=DSM 44701T), isolated from a smear-ripened cheese.</title>
        <authorList>
            <consortium name="US DOE Joint Genome Institute (JGI-PGF)"/>
            <person name="Walter F."/>
            <person name="Albersmeier A."/>
            <person name="Kalinowski J."/>
            <person name="Ruckert C."/>
        </authorList>
    </citation>
    <scope>NUCLEOTIDE SEQUENCE</scope>
    <source>
        <strain evidence="3">CGMCC 1.15758</strain>
    </source>
</reference>
<organism evidence="3 4">
    <name type="scientific">Cysteiniphilum litorale</name>
    <dbReference type="NCBI Taxonomy" id="2056700"/>
    <lineage>
        <taxon>Bacteria</taxon>
        <taxon>Pseudomonadati</taxon>
        <taxon>Pseudomonadota</taxon>
        <taxon>Gammaproteobacteria</taxon>
        <taxon>Thiotrichales</taxon>
        <taxon>Fastidiosibacteraceae</taxon>
        <taxon>Cysteiniphilum</taxon>
    </lineage>
</organism>
<accession>A0A8J3E8D2</accession>
<gene>
    <name evidence="3" type="ORF">GCM10010995_13750</name>
</gene>
<evidence type="ECO:0000256" key="1">
    <source>
        <dbReference type="SAM" id="MobiDB-lite"/>
    </source>
</evidence>
<dbReference type="Gene3D" id="2.180.10.10">
    <property type="entry name" value="RHS repeat-associated core"/>
    <property type="match status" value="1"/>
</dbReference>
<dbReference type="EMBL" id="BMJS01000013">
    <property type="protein sequence ID" value="GGF97795.1"/>
    <property type="molecule type" value="Genomic_DNA"/>
</dbReference>
<dbReference type="PANTHER" id="PTHR32305:SF15">
    <property type="entry name" value="PROTEIN RHSA-RELATED"/>
    <property type="match status" value="1"/>
</dbReference>
<feature type="chain" id="PRO_5035170970" description="RHS repeat-associated core domain-containing protein" evidence="2">
    <location>
        <begin position="28"/>
        <end position="414"/>
    </location>
</feature>
<feature type="signal peptide" evidence="2">
    <location>
        <begin position="1"/>
        <end position="27"/>
    </location>
</feature>
<dbReference type="InterPro" id="IPR050708">
    <property type="entry name" value="T6SS_VgrG/RHS"/>
</dbReference>
<dbReference type="RefSeq" id="WP_117002825.1">
    <property type="nucleotide sequence ID" value="NZ_BMJS01000013.1"/>
</dbReference>
<dbReference type="InterPro" id="IPR022385">
    <property type="entry name" value="Rhs_assc_core"/>
</dbReference>
<evidence type="ECO:0000256" key="2">
    <source>
        <dbReference type="SAM" id="SignalP"/>
    </source>
</evidence>
<sequence length="414" mass="44103">MNNKRYQQIVVITGCMLALLTAQISFAQESLTTGANDIYYVNNGKSNSLTLDKPINSNAAVAIQSTTDYQAYGAHSDTLNTNVATNFSYNGEYQDPSSDLVYLRARDYDAGTQRFIAQDNANVWNKYNFADSNPIMNIDPSGHFSITNVWKHSSSGLLMTLIMSGVIFTGGYLGIAELAALGAESVATSEAAGVATEGLEAGATATATAESTDVAEGSSAALTQSANDSVAGEDANGIVDTQEADIDAQEHSVVGTQEGGSAEATNPNEAKFFSCVSRKTELRFGLFSEALSAVGVIGTYGSHFSPFLKKYEGVWGFLDYFGGGAAFGLIKGLKFADYVENASQTTNYLLRAANGVMRLYRMPFGRFAQTNFIRSASAGMAYMTVKTPFLMASYAGADAVYDATNHGEDLPDWV</sequence>
<dbReference type="PANTHER" id="PTHR32305">
    <property type="match status" value="1"/>
</dbReference>
<keyword evidence="2" id="KW-0732">Signal</keyword>
<reference evidence="3" key="2">
    <citation type="submission" date="2020-09" db="EMBL/GenBank/DDBJ databases">
        <authorList>
            <person name="Sun Q."/>
            <person name="Zhou Y."/>
        </authorList>
    </citation>
    <scope>NUCLEOTIDE SEQUENCE</scope>
    <source>
        <strain evidence="3">CGMCC 1.15758</strain>
    </source>
</reference>
<evidence type="ECO:0000313" key="3">
    <source>
        <dbReference type="EMBL" id="GGF97795.1"/>
    </source>
</evidence>